<evidence type="ECO:0000313" key="3">
    <source>
        <dbReference type="EMBL" id="TQV79345.1"/>
    </source>
</evidence>
<dbReference type="InterPro" id="IPR026881">
    <property type="entry name" value="WYL_dom"/>
</dbReference>
<dbReference type="OrthoDB" id="9807255at2"/>
<dbReference type="PROSITE" id="PS52050">
    <property type="entry name" value="WYL"/>
    <property type="match status" value="1"/>
</dbReference>
<feature type="domain" description="Helix-turn-helix type 11" evidence="1">
    <location>
        <begin position="22"/>
        <end position="75"/>
    </location>
</feature>
<keyword evidence="4" id="KW-1185">Reference proteome</keyword>
<evidence type="ECO:0000313" key="4">
    <source>
        <dbReference type="Proteomes" id="UP000315252"/>
    </source>
</evidence>
<dbReference type="InterPro" id="IPR013196">
    <property type="entry name" value="HTH_11"/>
</dbReference>
<evidence type="ECO:0000259" key="2">
    <source>
        <dbReference type="Pfam" id="PF13280"/>
    </source>
</evidence>
<dbReference type="PANTHER" id="PTHR34580">
    <property type="match status" value="1"/>
</dbReference>
<protein>
    <submittedName>
        <fullName evidence="3">YafY family transcriptional regulator</fullName>
    </submittedName>
</protein>
<sequence>MAIGGFTWNRRQESRNLRRADRLFDIIQILRSASGPVTADQIAERLEVTVRTIYRDIVTLQASRVPIEGAAGIGYVLRSGFDMPPLMFSSDETEALLVGMSLLRRTSDQGLHRAAQSILAKVEAVLPSDRVGSLDKRPFFVCDYGAEPSPLTDLAEIRKTIRESKKLEIDYQDANGQVTTRIIWPIAVAYYVEVELVCAWCELREDFRHFRVDRIDRLEFLKESFADSGRHLIDEWMAATNGRQPSLS</sequence>
<dbReference type="Gene3D" id="1.10.10.10">
    <property type="entry name" value="Winged helix-like DNA-binding domain superfamily/Winged helix DNA-binding domain"/>
    <property type="match status" value="1"/>
</dbReference>
<dbReference type="Proteomes" id="UP000315252">
    <property type="component" value="Unassembled WGS sequence"/>
</dbReference>
<dbReference type="EMBL" id="VHSH01000005">
    <property type="protein sequence ID" value="TQV79345.1"/>
    <property type="molecule type" value="Genomic_DNA"/>
</dbReference>
<name>A0A545TQ42_9PROT</name>
<organism evidence="3 4">
    <name type="scientific">Denitrobaculum tricleocarpae</name>
    <dbReference type="NCBI Taxonomy" id="2591009"/>
    <lineage>
        <taxon>Bacteria</taxon>
        <taxon>Pseudomonadati</taxon>
        <taxon>Pseudomonadota</taxon>
        <taxon>Alphaproteobacteria</taxon>
        <taxon>Rhodospirillales</taxon>
        <taxon>Rhodospirillaceae</taxon>
        <taxon>Denitrobaculum</taxon>
    </lineage>
</organism>
<proteinExistence type="predicted"/>
<evidence type="ECO:0000259" key="1">
    <source>
        <dbReference type="Pfam" id="PF08279"/>
    </source>
</evidence>
<reference evidence="3 4" key="1">
    <citation type="submission" date="2019-06" db="EMBL/GenBank/DDBJ databases">
        <title>Whole genome sequence for Rhodospirillaceae sp. R148.</title>
        <authorList>
            <person name="Wang G."/>
        </authorList>
    </citation>
    <scope>NUCLEOTIDE SEQUENCE [LARGE SCALE GENOMIC DNA]</scope>
    <source>
        <strain evidence="3 4">R148</strain>
    </source>
</reference>
<dbReference type="Pfam" id="PF08279">
    <property type="entry name" value="HTH_11"/>
    <property type="match status" value="1"/>
</dbReference>
<dbReference type="Pfam" id="PF13280">
    <property type="entry name" value="WYL"/>
    <property type="match status" value="1"/>
</dbReference>
<comment type="caution">
    <text evidence="3">The sequence shown here is derived from an EMBL/GenBank/DDBJ whole genome shotgun (WGS) entry which is preliminary data.</text>
</comment>
<feature type="domain" description="WYL" evidence="2">
    <location>
        <begin position="154"/>
        <end position="219"/>
    </location>
</feature>
<dbReference type="InterPro" id="IPR051534">
    <property type="entry name" value="CBASS_pafABC_assoc_protein"/>
</dbReference>
<gene>
    <name evidence="3" type="ORF">FKG95_17010</name>
</gene>
<dbReference type="PANTHER" id="PTHR34580:SF3">
    <property type="entry name" value="PROTEIN PAFB"/>
    <property type="match status" value="1"/>
</dbReference>
<dbReference type="InterPro" id="IPR036390">
    <property type="entry name" value="WH_DNA-bd_sf"/>
</dbReference>
<dbReference type="AlphaFoldDB" id="A0A545TQ42"/>
<dbReference type="InterPro" id="IPR036388">
    <property type="entry name" value="WH-like_DNA-bd_sf"/>
</dbReference>
<accession>A0A545TQ42</accession>
<dbReference type="SUPFAM" id="SSF46785">
    <property type="entry name" value="Winged helix' DNA-binding domain"/>
    <property type="match status" value="1"/>
</dbReference>